<evidence type="ECO:0000256" key="4">
    <source>
        <dbReference type="SAM" id="MobiDB-lite"/>
    </source>
</evidence>
<feature type="compositionally biased region" description="Basic and acidic residues" evidence="4">
    <location>
        <begin position="1"/>
        <end position="23"/>
    </location>
</feature>
<dbReference type="InterPro" id="IPR036138">
    <property type="entry name" value="PBP_dimer_sf"/>
</dbReference>
<dbReference type="InterPro" id="IPR050515">
    <property type="entry name" value="Beta-lactam/transpept"/>
</dbReference>
<proteinExistence type="inferred from homology"/>
<evidence type="ECO:0000259" key="6">
    <source>
        <dbReference type="Pfam" id="PF00905"/>
    </source>
</evidence>
<comment type="similarity">
    <text evidence="2">Belongs to the transpeptidase family.</text>
</comment>
<dbReference type="GO" id="GO:0008658">
    <property type="term" value="F:penicillin binding"/>
    <property type="evidence" value="ECO:0007669"/>
    <property type="project" value="InterPro"/>
</dbReference>
<evidence type="ECO:0000313" key="8">
    <source>
        <dbReference type="EMBL" id="KGF14806.1"/>
    </source>
</evidence>
<comment type="subcellular location">
    <subcellularLocation>
        <location evidence="1">Membrane</location>
    </subcellularLocation>
</comment>
<dbReference type="Gene3D" id="3.40.710.10">
    <property type="entry name" value="DD-peptidase/beta-lactamase superfamily"/>
    <property type="match status" value="1"/>
</dbReference>
<sequence length="679" mass="72985">MIRTPDDRGDSGHFRDRRDRRISVESGTRPSPRRNRALASSERVDTSGTEFQRRRRALQVIGAIIVAVLVVRLGWVQLVAGPDLAARAQNQRTIEIVDAARRGAITDRNGASLAFTLEARSITAHPSSLRAHLEEAHELYPDEYPEYEQRLRDIADALPGMLDVADLDADKGREGRRRQAEEQPEEDGIRETPGGISSQEILDKLRDEESSYEVLVRNVDPDKAASVVERFPELVSERQDIRQYPNGAVGANIIGKIGMDGVGQFGFEASRDATLQGVNGGRTVDIAANGIAIPGSTRDQHPPIDGTDYELTIDADMQYFVQQQVQQAKDNSGAKEASAVVLDAKTGEILAMAQSDTANPNRDIGREVEEGRDIGNTPVSNPFEPGSVAKIITAAGAIEDGVTTPDEVLTVPGSIHMSGVTVNDAWQHGPEEFTTTGIFGKSSNVGTLMLAERLGPDRYAELIHDFGLGQSTGVELPGESSGLVPQRPQWSGGTFANLPIGQGMAMSLLQMTGIYQAIANDGVRVPPRIIKSTTAPDGTVVEAERPDPVEVVSPETARTVRDMFQSVLQSDPTGLQSGTAAGDGIEGYQLTGKTGTAQKVDPDTGRYSNSAYHITFAGIAPADDPRFVIGIMLDEPVRGVHGQGGQSAAPLFSDIAAWALNRYNVPPSPREEGTLLLQP</sequence>
<feature type="region of interest" description="Disordered" evidence="4">
    <location>
        <begin position="166"/>
        <end position="200"/>
    </location>
</feature>
<dbReference type="Pfam" id="PF00905">
    <property type="entry name" value="Transpeptidase"/>
    <property type="match status" value="1"/>
</dbReference>
<evidence type="ECO:0000256" key="1">
    <source>
        <dbReference type="ARBA" id="ARBA00004370"/>
    </source>
</evidence>
<dbReference type="SUPFAM" id="SSF56601">
    <property type="entry name" value="beta-lactamase/transpeptidase-like"/>
    <property type="match status" value="1"/>
</dbReference>
<keyword evidence="8" id="KW-0132">Cell division</keyword>
<dbReference type="Pfam" id="PF03717">
    <property type="entry name" value="PBP_dimer"/>
    <property type="match status" value="1"/>
</dbReference>
<accession>A0A095XYE3</accession>
<protein>
    <submittedName>
        <fullName evidence="8">Cell division protein FtsI</fullName>
    </submittedName>
</protein>
<evidence type="ECO:0000256" key="3">
    <source>
        <dbReference type="ARBA" id="ARBA00023136"/>
    </source>
</evidence>
<dbReference type="InterPro" id="IPR005311">
    <property type="entry name" value="PBP_dimer"/>
</dbReference>
<dbReference type="PANTHER" id="PTHR30627:SF1">
    <property type="entry name" value="PEPTIDOGLYCAN D,D-TRANSPEPTIDASE FTSI"/>
    <property type="match status" value="1"/>
</dbReference>
<dbReference type="Gene3D" id="3.30.450.330">
    <property type="match status" value="1"/>
</dbReference>
<reference evidence="8 9" key="1">
    <citation type="submission" date="2014-07" db="EMBL/GenBank/DDBJ databases">
        <authorList>
            <person name="McCorrison J."/>
            <person name="Sanka R."/>
            <person name="Torralba M."/>
            <person name="Gillis M."/>
            <person name="Haft D.H."/>
            <person name="Methe B."/>
            <person name="Sutton G."/>
            <person name="Nelson K.E."/>
        </authorList>
    </citation>
    <scope>NUCLEOTIDE SEQUENCE [LARGE SCALE GENOMIC DNA]</scope>
    <source>
        <strain evidence="8 9">DNF00450</strain>
    </source>
</reference>
<organism evidence="8 9">
    <name type="scientific">Corynebacterium freneyi DNF00450</name>
    <dbReference type="NCBI Taxonomy" id="1287475"/>
    <lineage>
        <taxon>Bacteria</taxon>
        <taxon>Bacillati</taxon>
        <taxon>Actinomycetota</taxon>
        <taxon>Actinomycetes</taxon>
        <taxon>Mycobacteriales</taxon>
        <taxon>Corynebacteriaceae</taxon>
        <taxon>Corynebacterium</taxon>
    </lineage>
</organism>
<feature type="domain" description="Penicillin-binding protein transpeptidase" evidence="6">
    <location>
        <begin position="338"/>
        <end position="656"/>
    </location>
</feature>
<feature type="domain" description="Penicillin-binding protein dimerisation" evidence="7">
    <location>
        <begin position="99"/>
        <end position="292"/>
    </location>
</feature>
<dbReference type="Gene3D" id="3.90.1310.10">
    <property type="entry name" value="Penicillin-binding protein 2a (Domain 2)"/>
    <property type="match status" value="1"/>
</dbReference>
<keyword evidence="8" id="KW-0131">Cell cycle</keyword>
<feature type="transmembrane region" description="Helical" evidence="5">
    <location>
        <begin position="57"/>
        <end position="75"/>
    </location>
</feature>
<dbReference type="InterPro" id="IPR012338">
    <property type="entry name" value="Beta-lactam/transpept-like"/>
</dbReference>
<dbReference type="EMBL" id="JRNE01000089">
    <property type="protein sequence ID" value="KGF14806.1"/>
    <property type="molecule type" value="Genomic_DNA"/>
</dbReference>
<name>A0A095XYE3_9CORY</name>
<feature type="region of interest" description="Disordered" evidence="4">
    <location>
        <begin position="1"/>
        <end position="49"/>
    </location>
</feature>
<evidence type="ECO:0000259" key="7">
    <source>
        <dbReference type="Pfam" id="PF03717"/>
    </source>
</evidence>
<keyword evidence="5" id="KW-1133">Transmembrane helix</keyword>
<evidence type="ECO:0000256" key="2">
    <source>
        <dbReference type="ARBA" id="ARBA00007171"/>
    </source>
</evidence>
<comment type="caution">
    <text evidence="8">The sequence shown here is derived from an EMBL/GenBank/DDBJ whole genome shotgun (WGS) entry which is preliminary data.</text>
</comment>
<dbReference type="AlphaFoldDB" id="A0A095XYE3"/>
<keyword evidence="5" id="KW-0812">Transmembrane</keyword>
<dbReference type="InterPro" id="IPR001460">
    <property type="entry name" value="PCN-bd_Tpept"/>
</dbReference>
<dbReference type="GO" id="GO:0005886">
    <property type="term" value="C:plasma membrane"/>
    <property type="evidence" value="ECO:0007669"/>
    <property type="project" value="TreeGrafter"/>
</dbReference>
<keyword evidence="3 5" id="KW-0472">Membrane</keyword>
<dbReference type="Proteomes" id="UP000029548">
    <property type="component" value="Unassembled WGS sequence"/>
</dbReference>
<dbReference type="PANTHER" id="PTHR30627">
    <property type="entry name" value="PEPTIDOGLYCAN D,D-TRANSPEPTIDASE"/>
    <property type="match status" value="1"/>
</dbReference>
<evidence type="ECO:0000313" key="9">
    <source>
        <dbReference type="Proteomes" id="UP000029548"/>
    </source>
</evidence>
<dbReference type="RefSeq" id="WP_035124151.1">
    <property type="nucleotide sequence ID" value="NZ_JRNE01000089.1"/>
</dbReference>
<dbReference type="SUPFAM" id="SSF56519">
    <property type="entry name" value="Penicillin binding protein dimerisation domain"/>
    <property type="match status" value="1"/>
</dbReference>
<dbReference type="eggNOG" id="COG0768">
    <property type="taxonomic scope" value="Bacteria"/>
</dbReference>
<gene>
    <name evidence="8" type="ORF">HMPREF1650_13385</name>
</gene>
<dbReference type="GO" id="GO:0071555">
    <property type="term" value="P:cell wall organization"/>
    <property type="evidence" value="ECO:0007669"/>
    <property type="project" value="TreeGrafter"/>
</dbReference>
<dbReference type="GO" id="GO:0051301">
    <property type="term" value="P:cell division"/>
    <property type="evidence" value="ECO:0007669"/>
    <property type="project" value="UniProtKB-KW"/>
</dbReference>
<evidence type="ECO:0000256" key="5">
    <source>
        <dbReference type="SAM" id="Phobius"/>
    </source>
</evidence>
<feature type="compositionally biased region" description="Basic and acidic residues" evidence="4">
    <location>
        <begin position="168"/>
        <end position="181"/>
    </location>
</feature>